<dbReference type="SMART" id="SM00182">
    <property type="entry name" value="CULLIN"/>
    <property type="match status" value="1"/>
</dbReference>
<dbReference type="Gene3D" id="1.20.1310.10">
    <property type="entry name" value="Cullin Repeats"/>
    <property type="match status" value="4"/>
</dbReference>
<dbReference type="Gene3D" id="1.10.10.10">
    <property type="entry name" value="Winged helix-like DNA-binding domain superfamily/Winged helix DNA-binding domain"/>
    <property type="match status" value="1"/>
</dbReference>
<dbReference type="Pfam" id="PF10557">
    <property type="entry name" value="Cullin_Nedd8"/>
    <property type="match status" value="1"/>
</dbReference>
<dbReference type="InterPro" id="IPR019559">
    <property type="entry name" value="Cullin_neddylation_domain"/>
</dbReference>
<evidence type="ECO:0000256" key="1">
    <source>
        <dbReference type="ARBA" id="ARBA00006019"/>
    </source>
</evidence>
<dbReference type="FunFam" id="1.20.1310.10:FF:000002">
    <property type="entry name" value="cullin-3 isoform X1"/>
    <property type="match status" value="1"/>
</dbReference>
<dbReference type="InterPro" id="IPR001373">
    <property type="entry name" value="Cullin_N"/>
</dbReference>
<dbReference type="InterPro" id="IPR036317">
    <property type="entry name" value="Cullin_homology_sf"/>
</dbReference>
<dbReference type="SUPFAM" id="SSF74788">
    <property type="entry name" value="Cullin repeat-like"/>
    <property type="match status" value="1"/>
</dbReference>
<dbReference type="GO" id="GO:0006511">
    <property type="term" value="P:ubiquitin-dependent protein catabolic process"/>
    <property type="evidence" value="ECO:0007669"/>
    <property type="project" value="InterPro"/>
</dbReference>
<feature type="domain" description="Cullin family profile" evidence="7">
    <location>
        <begin position="395"/>
        <end position="619"/>
    </location>
</feature>
<reference evidence="8" key="1">
    <citation type="submission" date="2021-01" db="EMBL/GenBank/DDBJ databases">
        <authorList>
            <person name="Corre E."/>
            <person name="Pelletier E."/>
            <person name="Niang G."/>
            <person name="Scheremetjew M."/>
            <person name="Finn R."/>
            <person name="Kale V."/>
            <person name="Holt S."/>
            <person name="Cochrane G."/>
            <person name="Meng A."/>
            <person name="Brown T."/>
            <person name="Cohen L."/>
        </authorList>
    </citation>
    <scope>NUCLEOTIDE SEQUENCE</scope>
    <source>
        <strain evidence="8">Clade-D-RCC1621</strain>
    </source>
</reference>
<sequence length="750" mass="86512">MPLSSTMPSTSGRKRSASGAVAAVGLEPFQHRLKNSDKDVQATMNTLRTATMEILNLDVHSLSFEELYRMAYDLVLSKEGDRLFTMIDDCVTDHLCLHVASKIADIVGEVEFLMDFEARYQRHCQGVEMLTDVFAYLDRVHVERSKSHQHSIRQMAMERWLLCVVKNPRISRRLGKCLSDLVRREREKDVELSRDVLRKVSTMLFELQEDSAYVLEFESRLLDDTTSFYKAMAEKHIVSDDCPTYLKMVENQLEAEKKRCAAYMQERTHKALFNRARDELLTNVSDTLLLHNTASGFIEMLRSNQLEHLSRFYKLFLTIDGLAGMPDVFYNHLKETGKALVKNAENAWNPMKFVEDLFVFKEKYDIILSKAFDNNRLLESQCNQAYQLVANFNPRTAEFLSLYLDHVLRKPAKDATDDDLDVIFNKAMGIFRLFNEKDVFETYYRRHLSKRLLNKRSASDDSERAFVAKLRNDCGLTYTVKLEGMFNDMLNSVDLHEAFRASHPDLLDVNVTVLTTGSWPMKEQSKTIILPPACERVCYNFDKFYHALHSGRKLTWQTSMGTADIKATFPSGEYEITVSTLHMCVLMLFNTHDELTTDNIADMINVETEQLMLSLQALACVKGKNILTKYPTSKDVSMDDVFSVNSSFSSKSHKVKIASISQKRETDEETAATRHKISDDRKPQIEATIVRIMKSHKRLDHNSIVVEVNAELRNRFLPTPAEIKKHIENLIEREFIERDPNDRKMYVYLA</sequence>
<feature type="region of interest" description="Disordered" evidence="6">
    <location>
        <begin position="659"/>
        <end position="680"/>
    </location>
</feature>
<dbReference type="SUPFAM" id="SSF75632">
    <property type="entry name" value="Cullin homology domain"/>
    <property type="match status" value="1"/>
</dbReference>
<keyword evidence="2" id="KW-1017">Isopeptide bond</keyword>
<evidence type="ECO:0000256" key="2">
    <source>
        <dbReference type="ARBA" id="ARBA00022499"/>
    </source>
</evidence>
<evidence type="ECO:0000256" key="6">
    <source>
        <dbReference type="SAM" id="MobiDB-lite"/>
    </source>
</evidence>
<dbReference type="Gene3D" id="3.30.230.130">
    <property type="entry name" value="Cullin, Chain C, Domain 2"/>
    <property type="match status" value="1"/>
</dbReference>
<evidence type="ECO:0000256" key="4">
    <source>
        <dbReference type="PROSITE-ProRule" id="PRU00330"/>
    </source>
</evidence>
<dbReference type="InterPro" id="IPR016158">
    <property type="entry name" value="Cullin_homology"/>
</dbReference>
<dbReference type="EMBL" id="HBFO01005641">
    <property type="protein sequence ID" value="CAD8812841.1"/>
    <property type="molecule type" value="Transcribed_RNA"/>
</dbReference>
<evidence type="ECO:0000256" key="3">
    <source>
        <dbReference type="ARBA" id="ARBA00022843"/>
    </source>
</evidence>
<dbReference type="PANTHER" id="PTHR11932">
    <property type="entry name" value="CULLIN"/>
    <property type="match status" value="1"/>
</dbReference>
<dbReference type="FunFam" id="1.10.10.10:FF:000014">
    <property type="entry name" value="Cullin 1"/>
    <property type="match status" value="1"/>
</dbReference>
<dbReference type="SUPFAM" id="SSF46785">
    <property type="entry name" value="Winged helix' DNA-binding domain"/>
    <property type="match status" value="1"/>
</dbReference>
<dbReference type="Pfam" id="PF00888">
    <property type="entry name" value="Cullin"/>
    <property type="match status" value="1"/>
</dbReference>
<dbReference type="InterPro" id="IPR036390">
    <property type="entry name" value="WH_DNA-bd_sf"/>
</dbReference>
<dbReference type="Pfam" id="PF26557">
    <property type="entry name" value="Cullin_AB"/>
    <property type="match status" value="1"/>
</dbReference>
<name>A0A7S0WEB1_9CHLO</name>
<protein>
    <recommendedName>
        <fullName evidence="7">Cullin family profile domain-containing protein</fullName>
    </recommendedName>
</protein>
<dbReference type="InterPro" id="IPR045093">
    <property type="entry name" value="Cullin"/>
</dbReference>
<organism evidence="8">
    <name type="scientific">Ostreococcus mediterraneus</name>
    <dbReference type="NCBI Taxonomy" id="1486918"/>
    <lineage>
        <taxon>Eukaryota</taxon>
        <taxon>Viridiplantae</taxon>
        <taxon>Chlorophyta</taxon>
        <taxon>Mamiellophyceae</taxon>
        <taxon>Mamiellales</taxon>
        <taxon>Bathycoccaceae</taxon>
        <taxon>Ostreococcus</taxon>
    </lineage>
</organism>
<dbReference type="AlphaFoldDB" id="A0A7S0WEB1"/>
<dbReference type="GO" id="GO:0031625">
    <property type="term" value="F:ubiquitin protein ligase binding"/>
    <property type="evidence" value="ECO:0007669"/>
    <property type="project" value="InterPro"/>
</dbReference>
<evidence type="ECO:0000259" key="7">
    <source>
        <dbReference type="PROSITE" id="PS50069"/>
    </source>
</evidence>
<dbReference type="InterPro" id="IPR036388">
    <property type="entry name" value="WH-like_DNA-bd_sf"/>
</dbReference>
<comment type="similarity">
    <text evidence="1 4 5">Belongs to the cullin family.</text>
</comment>
<dbReference type="InterPro" id="IPR059120">
    <property type="entry name" value="Cullin-like_AB"/>
</dbReference>
<evidence type="ECO:0000256" key="5">
    <source>
        <dbReference type="RuleBase" id="RU003829"/>
    </source>
</evidence>
<evidence type="ECO:0000313" key="8">
    <source>
        <dbReference type="EMBL" id="CAD8812841.1"/>
    </source>
</evidence>
<dbReference type="InterPro" id="IPR016159">
    <property type="entry name" value="Cullin_repeat-like_dom_sf"/>
</dbReference>
<gene>
    <name evidence="8" type="ORF">OMED0930_LOCUS3936</name>
</gene>
<dbReference type="SMART" id="SM00884">
    <property type="entry name" value="Cullin_Nedd8"/>
    <property type="match status" value="1"/>
</dbReference>
<dbReference type="PROSITE" id="PS50069">
    <property type="entry name" value="CULLIN_2"/>
    <property type="match status" value="1"/>
</dbReference>
<accession>A0A7S0WEB1</accession>
<proteinExistence type="inferred from homology"/>
<keyword evidence="3" id="KW-0832">Ubl conjugation</keyword>